<reference evidence="2" key="1">
    <citation type="submission" date="2024-07" db="EMBL/GenBank/DDBJ databases">
        <title>Two chromosome-level genome assemblies of Korean endemic species Abeliophyllum distichum and Forsythia ovata (Oleaceae).</title>
        <authorList>
            <person name="Mun J.H."/>
        </authorList>
    </citation>
    <scope>NUCLEOTIDE SEQUENCE</scope>
    <source>
        <strain evidence="2">KNKB202402200001</strain>
        <tissue evidence="2">Leaf</tissue>
    </source>
</reference>
<name>A0ABD1RIH1_9LAMI</name>
<feature type="compositionally biased region" description="Pro residues" evidence="1">
    <location>
        <begin position="1"/>
        <end position="11"/>
    </location>
</feature>
<feature type="compositionally biased region" description="Basic and acidic residues" evidence="1">
    <location>
        <begin position="12"/>
        <end position="28"/>
    </location>
</feature>
<dbReference type="EMBL" id="JBFOLJ010000012">
    <property type="protein sequence ID" value="KAL2488272.1"/>
    <property type="molecule type" value="Genomic_DNA"/>
</dbReference>
<feature type="region of interest" description="Disordered" evidence="1">
    <location>
        <begin position="177"/>
        <end position="308"/>
    </location>
</feature>
<evidence type="ECO:0000313" key="4">
    <source>
        <dbReference type="Proteomes" id="UP001604277"/>
    </source>
</evidence>
<feature type="region of interest" description="Disordered" evidence="1">
    <location>
        <begin position="1"/>
        <end position="109"/>
    </location>
</feature>
<gene>
    <name evidence="2" type="ORF">Fot_41512</name>
    <name evidence="3" type="ORF">Fot_41564</name>
</gene>
<proteinExistence type="predicted"/>
<evidence type="ECO:0000313" key="3">
    <source>
        <dbReference type="EMBL" id="KAL2488272.1"/>
    </source>
</evidence>
<dbReference type="EMBL" id="JBFOLJ010000012">
    <property type="protein sequence ID" value="KAL2488220.1"/>
    <property type="molecule type" value="Genomic_DNA"/>
</dbReference>
<dbReference type="Proteomes" id="UP001604277">
    <property type="component" value="Unassembled WGS sequence"/>
</dbReference>
<organism evidence="2 4">
    <name type="scientific">Forsythia ovata</name>
    <dbReference type="NCBI Taxonomy" id="205694"/>
    <lineage>
        <taxon>Eukaryota</taxon>
        <taxon>Viridiplantae</taxon>
        <taxon>Streptophyta</taxon>
        <taxon>Embryophyta</taxon>
        <taxon>Tracheophyta</taxon>
        <taxon>Spermatophyta</taxon>
        <taxon>Magnoliopsida</taxon>
        <taxon>eudicotyledons</taxon>
        <taxon>Gunneridae</taxon>
        <taxon>Pentapetalae</taxon>
        <taxon>asterids</taxon>
        <taxon>lamiids</taxon>
        <taxon>Lamiales</taxon>
        <taxon>Oleaceae</taxon>
        <taxon>Forsythieae</taxon>
        <taxon>Forsythia</taxon>
    </lineage>
</organism>
<evidence type="ECO:0000313" key="2">
    <source>
        <dbReference type="EMBL" id="KAL2488220.1"/>
    </source>
</evidence>
<dbReference type="PANTHER" id="PTHR34660">
    <property type="entry name" value="MYB-LIKE PROTEIN X"/>
    <property type="match status" value="1"/>
</dbReference>
<dbReference type="AlphaFoldDB" id="A0ABD1RIH1"/>
<feature type="compositionally biased region" description="Basic and acidic residues" evidence="1">
    <location>
        <begin position="219"/>
        <end position="259"/>
    </location>
</feature>
<feature type="compositionally biased region" description="Basic and acidic residues" evidence="1">
    <location>
        <begin position="187"/>
        <end position="210"/>
    </location>
</feature>
<reference evidence="4" key="2">
    <citation type="submission" date="2024-07" db="EMBL/GenBank/DDBJ databases">
        <title>Two chromosome-level genome assemblies of Korean endemic species Abeliophyllum distichum and Forsythia ovata (Oleaceae).</title>
        <authorList>
            <person name="Jang H."/>
        </authorList>
    </citation>
    <scope>NUCLEOTIDE SEQUENCE [LARGE SCALE GENOMIC DNA]</scope>
</reference>
<keyword evidence="4" id="KW-1185">Reference proteome</keyword>
<feature type="region of interest" description="Disordered" evidence="1">
    <location>
        <begin position="483"/>
        <end position="502"/>
    </location>
</feature>
<sequence length="570" mass="64089">MSRCFPFPPPGYEKKARPDDLNLIIKEKHKEKKHKKDKDKKERSERKEKERSEDKHGEKKDRKQKKHEDRKDKKKHKDKHRTSEEKKIVGSLEHQNGEKLGPISEWGNTIPDSKVFVELQKRIENDCGATDSRTVREIIHTDQKSAKLLGKVEESDKREYAGMVNGESLEINAMGLENGMDSNFSGENREKVEGGALRVEKVEKGKEGKEKNKHKTSNGKRDGHKNRERDKKSKSKDKAQENEKEKVKERSKDPSKQRESNGNLLDVHNKPSNLLKERHGSQGSLGKRKEPELNGFSSDNGIPLNKLPRPISSSHQVMQNGISINSSPSSVDLAVEKVGGFQNHTVNIKNLPSQSVGSGRKFEHGQTANHFSAKQRAATSNYVVNNSLVSSLPVSGIREKTEPCQTASKLEKLRPGVVNNHKADDKVLPSPLIAESGTRMEINQPNIHMAVEYRGVGINHKMDNKDSQVNGIIDPKQYTSSITPSASVKVKENTKKPPHPDSKYLSQILTVPNVEWPEFDDQEWLFGSGGSRAKRPKIAFDQIEGTKEVWAEAIPIKSADVIALPYVIPY</sequence>
<dbReference type="PANTHER" id="PTHR34660:SF21">
    <property type="entry name" value="MYB-LIKE PROTEIN X ISOFORM X2"/>
    <property type="match status" value="1"/>
</dbReference>
<protein>
    <recommendedName>
        <fullName evidence="5">Myb-like protein X</fullName>
    </recommendedName>
</protein>
<feature type="compositionally biased region" description="Basic residues" evidence="1">
    <location>
        <begin position="29"/>
        <end position="38"/>
    </location>
</feature>
<accession>A0ABD1RIH1</accession>
<evidence type="ECO:0008006" key="5">
    <source>
        <dbReference type="Google" id="ProtNLM"/>
    </source>
</evidence>
<feature type="compositionally biased region" description="Basic and acidic residues" evidence="1">
    <location>
        <begin position="39"/>
        <end position="71"/>
    </location>
</feature>
<evidence type="ECO:0000256" key="1">
    <source>
        <dbReference type="SAM" id="MobiDB-lite"/>
    </source>
</evidence>
<feature type="compositionally biased region" description="Basic and acidic residues" evidence="1">
    <location>
        <begin position="489"/>
        <end position="502"/>
    </location>
</feature>
<comment type="caution">
    <text evidence="2">The sequence shown here is derived from an EMBL/GenBank/DDBJ whole genome shotgun (WGS) entry which is preliminary data.</text>
</comment>